<dbReference type="InterPro" id="IPR001789">
    <property type="entry name" value="Sig_transdc_resp-reg_receiver"/>
</dbReference>
<dbReference type="SMART" id="SM00850">
    <property type="entry name" value="LytTR"/>
    <property type="match status" value="1"/>
</dbReference>
<gene>
    <name evidence="4" type="ORF">M3P09_02790</name>
</gene>
<dbReference type="InterPro" id="IPR046947">
    <property type="entry name" value="LytR-like"/>
</dbReference>
<protein>
    <submittedName>
        <fullName evidence="4">Response regulator</fullName>
    </submittedName>
</protein>
<name>A0ABT0QBP0_9FLAO</name>
<dbReference type="InterPro" id="IPR007492">
    <property type="entry name" value="LytTR_DNA-bd_dom"/>
</dbReference>
<dbReference type="SUPFAM" id="SSF52172">
    <property type="entry name" value="CheY-like"/>
    <property type="match status" value="1"/>
</dbReference>
<dbReference type="PROSITE" id="PS50110">
    <property type="entry name" value="RESPONSE_REGULATORY"/>
    <property type="match status" value="1"/>
</dbReference>
<dbReference type="Gene3D" id="3.40.50.2300">
    <property type="match status" value="1"/>
</dbReference>
<reference evidence="4" key="1">
    <citation type="submission" date="2022-05" db="EMBL/GenBank/DDBJ databases">
        <authorList>
            <person name="Park J.-S."/>
        </authorList>
    </citation>
    <scope>NUCLEOTIDE SEQUENCE</scope>
    <source>
        <strain evidence="4">2012CJ34-3</strain>
    </source>
</reference>
<keyword evidence="1" id="KW-0597">Phosphoprotein</keyword>
<evidence type="ECO:0000259" key="3">
    <source>
        <dbReference type="PROSITE" id="PS50930"/>
    </source>
</evidence>
<dbReference type="SMART" id="SM00448">
    <property type="entry name" value="REC"/>
    <property type="match status" value="1"/>
</dbReference>
<feature type="domain" description="HTH LytTR-type" evidence="3">
    <location>
        <begin position="155"/>
        <end position="253"/>
    </location>
</feature>
<sequence length="254" mass="29285">MNNQKVKILIVEDEILIAQDIANRLTAINYQIVGIAASAKRALELITKNNDIDIMLIDIILKGDIDGIELAKIINDKYQIPFIFLTSHADISLVERAKKVHPYAYILKPFNNRQVSIAIELALVNYANKTRENELVKKQTFNKTENQVLQIKDSLFLKKNHHFERVPLKEILFLQADNNYCTVSTKSERFIYSMVLKKIEAHLPLNQFLRVHRSYVVNINSVNGFEGNMLFVGEKKIPVSKTYKEAVFKLFHTI</sequence>
<dbReference type="RefSeq" id="WP_099564743.1">
    <property type="nucleotide sequence ID" value="NZ_JAMFLZ010000001.1"/>
</dbReference>
<proteinExistence type="predicted"/>
<evidence type="ECO:0000256" key="1">
    <source>
        <dbReference type="PROSITE-ProRule" id="PRU00169"/>
    </source>
</evidence>
<comment type="caution">
    <text evidence="4">The sequence shown here is derived from an EMBL/GenBank/DDBJ whole genome shotgun (WGS) entry which is preliminary data.</text>
</comment>
<dbReference type="Pfam" id="PF00072">
    <property type="entry name" value="Response_reg"/>
    <property type="match status" value="1"/>
</dbReference>
<keyword evidence="5" id="KW-1185">Reference proteome</keyword>
<dbReference type="Proteomes" id="UP001165381">
    <property type="component" value="Unassembled WGS sequence"/>
</dbReference>
<feature type="domain" description="Response regulatory" evidence="2">
    <location>
        <begin position="7"/>
        <end position="123"/>
    </location>
</feature>
<evidence type="ECO:0000313" key="4">
    <source>
        <dbReference type="EMBL" id="MCL6293903.1"/>
    </source>
</evidence>
<organism evidence="4 5">
    <name type="scientific">Jejuia spongiicola</name>
    <dbReference type="NCBI Taxonomy" id="2942207"/>
    <lineage>
        <taxon>Bacteria</taxon>
        <taxon>Pseudomonadati</taxon>
        <taxon>Bacteroidota</taxon>
        <taxon>Flavobacteriia</taxon>
        <taxon>Flavobacteriales</taxon>
        <taxon>Flavobacteriaceae</taxon>
        <taxon>Jejuia</taxon>
    </lineage>
</organism>
<evidence type="ECO:0000313" key="5">
    <source>
        <dbReference type="Proteomes" id="UP001165381"/>
    </source>
</evidence>
<dbReference type="PANTHER" id="PTHR37299">
    <property type="entry name" value="TRANSCRIPTIONAL REGULATOR-RELATED"/>
    <property type="match status" value="1"/>
</dbReference>
<dbReference type="PROSITE" id="PS50930">
    <property type="entry name" value="HTH_LYTTR"/>
    <property type="match status" value="1"/>
</dbReference>
<accession>A0ABT0QBP0</accession>
<feature type="modified residue" description="4-aspartylphosphate" evidence="1">
    <location>
        <position position="58"/>
    </location>
</feature>
<dbReference type="EMBL" id="JAMFLZ010000001">
    <property type="protein sequence ID" value="MCL6293903.1"/>
    <property type="molecule type" value="Genomic_DNA"/>
</dbReference>
<evidence type="ECO:0000259" key="2">
    <source>
        <dbReference type="PROSITE" id="PS50110"/>
    </source>
</evidence>
<dbReference type="PANTHER" id="PTHR37299:SF1">
    <property type="entry name" value="STAGE 0 SPORULATION PROTEIN A HOMOLOG"/>
    <property type="match status" value="1"/>
</dbReference>
<dbReference type="Gene3D" id="2.40.50.1020">
    <property type="entry name" value="LytTr DNA-binding domain"/>
    <property type="match status" value="1"/>
</dbReference>
<dbReference type="Pfam" id="PF04397">
    <property type="entry name" value="LytTR"/>
    <property type="match status" value="1"/>
</dbReference>
<dbReference type="InterPro" id="IPR011006">
    <property type="entry name" value="CheY-like_superfamily"/>
</dbReference>
<dbReference type="CDD" id="cd17534">
    <property type="entry name" value="REC_DC-like"/>
    <property type="match status" value="1"/>
</dbReference>